<dbReference type="Proteomes" id="UP000886523">
    <property type="component" value="Unassembled WGS sequence"/>
</dbReference>
<feature type="non-terminal residue" evidence="2">
    <location>
        <position position="65"/>
    </location>
</feature>
<evidence type="ECO:0000313" key="2">
    <source>
        <dbReference type="EMBL" id="KAF9503466.1"/>
    </source>
</evidence>
<dbReference type="AlphaFoldDB" id="A0A9P6DF90"/>
<reference evidence="2" key="1">
    <citation type="journal article" date="2020" name="Nat. Commun.">
        <title>Large-scale genome sequencing of mycorrhizal fungi provides insights into the early evolution of symbiotic traits.</title>
        <authorList>
            <person name="Miyauchi S."/>
            <person name="Kiss E."/>
            <person name="Kuo A."/>
            <person name="Drula E."/>
            <person name="Kohler A."/>
            <person name="Sanchez-Garcia M."/>
            <person name="Morin E."/>
            <person name="Andreopoulos B."/>
            <person name="Barry K.W."/>
            <person name="Bonito G."/>
            <person name="Buee M."/>
            <person name="Carver A."/>
            <person name="Chen C."/>
            <person name="Cichocki N."/>
            <person name="Clum A."/>
            <person name="Culley D."/>
            <person name="Crous P.W."/>
            <person name="Fauchery L."/>
            <person name="Girlanda M."/>
            <person name="Hayes R.D."/>
            <person name="Keri Z."/>
            <person name="LaButti K."/>
            <person name="Lipzen A."/>
            <person name="Lombard V."/>
            <person name="Magnuson J."/>
            <person name="Maillard F."/>
            <person name="Murat C."/>
            <person name="Nolan M."/>
            <person name="Ohm R.A."/>
            <person name="Pangilinan J."/>
            <person name="Pereira M.F."/>
            <person name="Perotto S."/>
            <person name="Peter M."/>
            <person name="Pfister S."/>
            <person name="Riley R."/>
            <person name="Sitrit Y."/>
            <person name="Stielow J.B."/>
            <person name="Szollosi G."/>
            <person name="Zifcakova L."/>
            <person name="Stursova M."/>
            <person name="Spatafora J.W."/>
            <person name="Tedersoo L."/>
            <person name="Vaario L.M."/>
            <person name="Yamada A."/>
            <person name="Yan M."/>
            <person name="Wang P."/>
            <person name="Xu J."/>
            <person name="Bruns T."/>
            <person name="Baldrian P."/>
            <person name="Vilgalys R."/>
            <person name="Dunand C."/>
            <person name="Henrissat B."/>
            <person name="Grigoriev I.V."/>
            <person name="Hibbett D."/>
            <person name="Nagy L.G."/>
            <person name="Martin F.M."/>
        </authorList>
    </citation>
    <scope>NUCLEOTIDE SEQUENCE</scope>
    <source>
        <strain evidence="2">UP504</strain>
    </source>
</reference>
<organism evidence="2 3">
    <name type="scientific">Hydnum rufescens UP504</name>
    <dbReference type="NCBI Taxonomy" id="1448309"/>
    <lineage>
        <taxon>Eukaryota</taxon>
        <taxon>Fungi</taxon>
        <taxon>Dikarya</taxon>
        <taxon>Basidiomycota</taxon>
        <taxon>Agaricomycotina</taxon>
        <taxon>Agaricomycetes</taxon>
        <taxon>Cantharellales</taxon>
        <taxon>Hydnaceae</taxon>
        <taxon>Hydnum</taxon>
    </lineage>
</organism>
<protein>
    <submittedName>
        <fullName evidence="2">Uncharacterized protein</fullName>
    </submittedName>
</protein>
<comment type="caution">
    <text evidence="2">The sequence shown here is derived from an EMBL/GenBank/DDBJ whole genome shotgun (WGS) entry which is preliminary data.</text>
</comment>
<dbReference type="EMBL" id="MU129352">
    <property type="protein sequence ID" value="KAF9503466.1"/>
    <property type="molecule type" value="Genomic_DNA"/>
</dbReference>
<evidence type="ECO:0000256" key="1">
    <source>
        <dbReference type="SAM" id="MobiDB-lite"/>
    </source>
</evidence>
<keyword evidence="3" id="KW-1185">Reference proteome</keyword>
<proteinExistence type="predicted"/>
<gene>
    <name evidence="2" type="ORF">BS47DRAFT_1356157</name>
</gene>
<sequence length="65" mass="7107">MNTIVDAPTKTGPENPDSDGEATGDSSTRFLEPSSLRLLKEVVSEQRFPHRLSDSNLLTITCLAF</sequence>
<name>A0A9P6DF90_9AGAM</name>
<evidence type="ECO:0000313" key="3">
    <source>
        <dbReference type="Proteomes" id="UP000886523"/>
    </source>
</evidence>
<accession>A0A9P6DF90</accession>
<feature type="region of interest" description="Disordered" evidence="1">
    <location>
        <begin position="1"/>
        <end position="31"/>
    </location>
</feature>